<protein>
    <submittedName>
        <fullName evidence="1">Uncharacterized protein</fullName>
    </submittedName>
</protein>
<dbReference type="AlphaFoldDB" id="A0A974CST3"/>
<dbReference type="EMBL" id="CM004475">
    <property type="protein sequence ID" value="OCT78030.1"/>
    <property type="molecule type" value="Genomic_DNA"/>
</dbReference>
<dbReference type="Proteomes" id="UP000694892">
    <property type="component" value="Chromosome 5S"/>
</dbReference>
<gene>
    <name evidence="1" type="ORF">XELAEV_18029128mg</name>
</gene>
<reference evidence="2" key="1">
    <citation type="journal article" date="2016" name="Nature">
        <title>Genome evolution in the allotetraploid frog Xenopus laevis.</title>
        <authorList>
            <person name="Session A.M."/>
            <person name="Uno Y."/>
            <person name="Kwon T."/>
            <person name="Chapman J.A."/>
            <person name="Toyoda A."/>
            <person name="Takahashi S."/>
            <person name="Fukui A."/>
            <person name="Hikosaka A."/>
            <person name="Suzuki A."/>
            <person name="Kondo M."/>
            <person name="van Heeringen S.J."/>
            <person name="Quigley I."/>
            <person name="Heinz S."/>
            <person name="Ogino H."/>
            <person name="Ochi H."/>
            <person name="Hellsten U."/>
            <person name="Lyons J.B."/>
            <person name="Simakov O."/>
            <person name="Putnam N."/>
            <person name="Stites J."/>
            <person name="Kuroki Y."/>
            <person name="Tanaka T."/>
            <person name="Michiue T."/>
            <person name="Watanabe M."/>
            <person name="Bogdanovic O."/>
            <person name="Lister R."/>
            <person name="Georgiou G."/>
            <person name="Paranjpe S.S."/>
            <person name="van Kruijsbergen I."/>
            <person name="Shu S."/>
            <person name="Carlson J."/>
            <person name="Kinoshita T."/>
            <person name="Ohta Y."/>
            <person name="Mawaribuchi S."/>
            <person name="Jenkins J."/>
            <person name="Grimwood J."/>
            <person name="Schmutz J."/>
            <person name="Mitros T."/>
            <person name="Mozaffari S.V."/>
            <person name="Suzuki Y."/>
            <person name="Haramoto Y."/>
            <person name="Yamamoto T.S."/>
            <person name="Takagi C."/>
            <person name="Heald R."/>
            <person name="Miller K."/>
            <person name="Haudenschild C."/>
            <person name="Kitzman J."/>
            <person name="Nakayama T."/>
            <person name="Izutsu Y."/>
            <person name="Robert J."/>
            <person name="Fortriede J."/>
            <person name="Burns K."/>
            <person name="Lotay V."/>
            <person name="Karimi K."/>
            <person name="Yasuoka Y."/>
            <person name="Dichmann D.S."/>
            <person name="Flajnik M.F."/>
            <person name="Houston D.W."/>
            <person name="Shendure J."/>
            <person name="DuPasquier L."/>
            <person name="Vize P.D."/>
            <person name="Zorn A.M."/>
            <person name="Ito M."/>
            <person name="Marcotte E.M."/>
            <person name="Wallingford J.B."/>
            <person name="Ito Y."/>
            <person name="Asashima M."/>
            <person name="Ueno N."/>
            <person name="Matsuda Y."/>
            <person name="Veenstra G.J."/>
            <person name="Fujiyama A."/>
            <person name="Harland R.M."/>
            <person name="Taira M."/>
            <person name="Rokhsar D.S."/>
        </authorList>
    </citation>
    <scope>NUCLEOTIDE SEQUENCE [LARGE SCALE GENOMIC DNA]</scope>
    <source>
        <strain evidence="2">J</strain>
    </source>
</reference>
<accession>A0A974CST3</accession>
<sequence length="73" mass="8712">MLPQQQLNKSTLMETFAMPCHVIHYKTRFYNDMNMYFTLVSVYLYLHTHTHTHTHQPIRCLLTLFSLQLAANI</sequence>
<organism evidence="1 2">
    <name type="scientific">Xenopus laevis</name>
    <name type="common">African clawed frog</name>
    <dbReference type="NCBI Taxonomy" id="8355"/>
    <lineage>
        <taxon>Eukaryota</taxon>
        <taxon>Metazoa</taxon>
        <taxon>Chordata</taxon>
        <taxon>Craniata</taxon>
        <taxon>Vertebrata</taxon>
        <taxon>Euteleostomi</taxon>
        <taxon>Amphibia</taxon>
        <taxon>Batrachia</taxon>
        <taxon>Anura</taxon>
        <taxon>Pipoidea</taxon>
        <taxon>Pipidae</taxon>
        <taxon>Xenopodinae</taxon>
        <taxon>Xenopus</taxon>
        <taxon>Xenopus</taxon>
    </lineage>
</organism>
<evidence type="ECO:0000313" key="2">
    <source>
        <dbReference type="Proteomes" id="UP000694892"/>
    </source>
</evidence>
<evidence type="ECO:0000313" key="1">
    <source>
        <dbReference type="EMBL" id="OCT78030.1"/>
    </source>
</evidence>
<proteinExistence type="predicted"/>
<name>A0A974CST3_XENLA</name>